<reference evidence="3 4" key="1">
    <citation type="submission" date="2019-07" db="EMBL/GenBank/DDBJ databases">
        <title>Georgenia wutianyii sp. nov. and Georgenia *** sp. nov. isolated from plateau pika (Ochotona curzoniae) in the Qinghai-Tibet plateau of China.</title>
        <authorList>
            <person name="Tian Z."/>
        </authorList>
    </citation>
    <scope>NUCLEOTIDE SEQUENCE [LARGE SCALE GENOMIC DNA]</scope>
    <source>
        <strain evidence="3 4">Z446</strain>
    </source>
</reference>
<proteinExistence type="predicted"/>
<keyword evidence="4" id="KW-1185">Reference proteome</keyword>
<dbReference type="InterPro" id="IPR050631">
    <property type="entry name" value="PheA/TfdB_FAD_monoxygenase"/>
</dbReference>
<dbReference type="PANTHER" id="PTHR43476">
    <property type="entry name" value="3-(3-HYDROXY-PHENYL)PROPIONATE/3-HYDROXYCINNAMIC ACID HYDROXYLASE"/>
    <property type="match status" value="1"/>
</dbReference>
<keyword evidence="1" id="KW-0560">Oxidoreductase</keyword>
<dbReference type="SUPFAM" id="SSF51905">
    <property type="entry name" value="FAD/NAD(P)-binding domain"/>
    <property type="match status" value="1"/>
</dbReference>
<sequence length="563" mass="61943">MTDSDAAAGTEHGASGSGTVHDVVVVGLGPVGQSLALLLARHGHDVIAVDKWTEPYELPRAVHYDPDISRLLDGLGLRDFMADFASPTDVYEWQNAERRTLLRFPFAATSDQGWPQSSMFHQPSLERAMRRRGRDFLNIRIYRGTEVVGVRQEADHAEVLVRSTTLKQKRLKARYVIGCDGANSFVRQYMDSAVEDLGFFYDWLICDVLPREDRTWEPDNLQVCDPARPVTAVNSGPGRRRFEFMRMPGDDLTTFATTENSWQLLAPWGITPENSALERSTIYTFQARWARRWRDGRLLLAGDAAHQMPPFFGQGMVSGMRDSINLAWKLDLVLRGVAGDALLDTYDSERSAHVQHAIGMSVELGKVICATDPGVVAQRDAHLLATGPDPEKALPPVPPERLGPGAFAPADLATPLAGQLGVQGRVGMPDATVDLLDVWTFGRFVLLCDGRRVDDDAARELRRAFPAELEAVVVRLLPPGTELSGPVVDGVLTATDEDDRYLPRLKTHELTGELVRPDFQVYGGGTDPDTLRALVDSVTEQLHPEAAAAVHARQTADRAPFGA</sequence>
<dbReference type="Gene3D" id="3.30.70.2450">
    <property type="match status" value="1"/>
</dbReference>
<organism evidence="3 4">
    <name type="scientific">Georgenia yuyongxinii</name>
    <dbReference type="NCBI Taxonomy" id="2589797"/>
    <lineage>
        <taxon>Bacteria</taxon>
        <taxon>Bacillati</taxon>
        <taxon>Actinomycetota</taxon>
        <taxon>Actinomycetes</taxon>
        <taxon>Micrococcales</taxon>
        <taxon>Bogoriellaceae</taxon>
        <taxon>Georgenia</taxon>
    </lineage>
</organism>
<dbReference type="InterPro" id="IPR002938">
    <property type="entry name" value="FAD-bd"/>
</dbReference>
<evidence type="ECO:0000259" key="2">
    <source>
        <dbReference type="Pfam" id="PF01494"/>
    </source>
</evidence>
<dbReference type="PANTHER" id="PTHR43476:SF3">
    <property type="entry name" value="FAD-BINDING MONOOXYGENASE"/>
    <property type="match status" value="1"/>
</dbReference>
<dbReference type="Pfam" id="PF01494">
    <property type="entry name" value="FAD_binding_3"/>
    <property type="match status" value="1"/>
</dbReference>
<dbReference type="InterPro" id="IPR036188">
    <property type="entry name" value="FAD/NAD-bd_sf"/>
</dbReference>
<evidence type="ECO:0000313" key="3">
    <source>
        <dbReference type="EMBL" id="TRW45679.1"/>
    </source>
</evidence>
<dbReference type="AlphaFoldDB" id="A0A552WSU3"/>
<dbReference type="Gene3D" id="3.50.50.60">
    <property type="entry name" value="FAD/NAD(P)-binding domain"/>
    <property type="match status" value="1"/>
</dbReference>
<dbReference type="EMBL" id="VJXR01000019">
    <property type="protein sequence ID" value="TRW45679.1"/>
    <property type="molecule type" value="Genomic_DNA"/>
</dbReference>
<dbReference type="GO" id="GO:0019622">
    <property type="term" value="P:3-(3-hydroxy)phenylpropionate catabolic process"/>
    <property type="evidence" value="ECO:0007669"/>
    <property type="project" value="TreeGrafter"/>
</dbReference>
<gene>
    <name evidence="3" type="ORF">FJ693_08465</name>
</gene>
<evidence type="ECO:0000313" key="4">
    <source>
        <dbReference type="Proteomes" id="UP000318693"/>
    </source>
</evidence>
<dbReference type="GO" id="GO:0071949">
    <property type="term" value="F:FAD binding"/>
    <property type="evidence" value="ECO:0007669"/>
    <property type="project" value="InterPro"/>
</dbReference>
<dbReference type="GO" id="GO:0008688">
    <property type="term" value="F:3-(3-hydroxyphenyl)propionate hydroxylase activity"/>
    <property type="evidence" value="ECO:0007669"/>
    <property type="project" value="TreeGrafter"/>
</dbReference>
<protein>
    <submittedName>
        <fullName evidence="3">Bifunctional 3-(3-hydroxy-phenyl)propionate/3-hydroxycinnamic acid hydroxylase</fullName>
    </submittedName>
</protein>
<dbReference type="Proteomes" id="UP000318693">
    <property type="component" value="Unassembled WGS sequence"/>
</dbReference>
<evidence type="ECO:0000256" key="1">
    <source>
        <dbReference type="ARBA" id="ARBA00023002"/>
    </source>
</evidence>
<accession>A0A552WSU3</accession>
<dbReference type="PRINTS" id="PR00420">
    <property type="entry name" value="RNGMNOXGNASE"/>
</dbReference>
<name>A0A552WSU3_9MICO</name>
<feature type="domain" description="FAD-binding" evidence="2">
    <location>
        <begin position="22"/>
        <end position="358"/>
    </location>
</feature>
<dbReference type="NCBIfam" id="NF004829">
    <property type="entry name" value="PRK06183.1-3"/>
    <property type="match status" value="1"/>
</dbReference>
<comment type="caution">
    <text evidence="3">The sequence shown here is derived from an EMBL/GenBank/DDBJ whole genome shotgun (WGS) entry which is preliminary data.</text>
</comment>
<dbReference type="RefSeq" id="WP_143418094.1">
    <property type="nucleotide sequence ID" value="NZ_VJXR01000019.1"/>
</dbReference>